<keyword evidence="9" id="KW-1185">Reference proteome</keyword>
<dbReference type="GO" id="GO:0015171">
    <property type="term" value="F:amino acid transmembrane transporter activity"/>
    <property type="evidence" value="ECO:0007669"/>
    <property type="project" value="TreeGrafter"/>
</dbReference>
<feature type="transmembrane region" description="Helical" evidence="7">
    <location>
        <begin position="187"/>
        <end position="210"/>
    </location>
</feature>
<dbReference type="PANTHER" id="PTHR30086">
    <property type="entry name" value="ARGININE EXPORTER PROTEIN ARGO"/>
    <property type="match status" value="1"/>
</dbReference>
<gene>
    <name evidence="8" type="ORF">SAMN05216522_109111</name>
</gene>
<reference evidence="9" key="1">
    <citation type="submission" date="2016-10" db="EMBL/GenBank/DDBJ databases">
        <authorList>
            <person name="Varghese N."/>
            <person name="Submissions S."/>
        </authorList>
    </citation>
    <scope>NUCLEOTIDE SEQUENCE [LARGE SCALE GENOMIC DNA]</scope>
    <source>
        <strain evidence="9">8N4</strain>
    </source>
</reference>
<dbReference type="RefSeq" id="WP_230527471.1">
    <property type="nucleotide sequence ID" value="NZ_FOGC01000009.1"/>
</dbReference>
<evidence type="ECO:0000256" key="4">
    <source>
        <dbReference type="ARBA" id="ARBA00022970"/>
    </source>
</evidence>
<evidence type="ECO:0000256" key="2">
    <source>
        <dbReference type="ARBA" id="ARBA00022475"/>
    </source>
</evidence>
<feature type="transmembrane region" description="Helical" evidence="7">
    <location>
        <begin position="75"/>
        <end position="92"/>
    </location>
</feature>
<keyword evidence="4" id="KW-0813">Transport</keyword>
<protein>
    <submittedName>
        <fullName evidence="8">Threonine/homoserine/homoserine lactone efflux protein</fullName>
    </submittedName>
</protein>
<proteinExistence type="predicted"/>
<evidence type="ECO:0000313" key="8">
    <source>
        <dbReference type="EMBL" id="SEQ97927.1"/>
    </source>
</evidence>
<dbReference type="Pfam" id="PF01810">
    <property type="entry name" value="LysE"/>
    <property type="match status" value="1"/>
</dbReference>
<name>A0A1H9KG80_9GAMM</name>
<keyword evidence="2" id="KW-1003">Cell membrane</keyword>
<dbReference type="STRING" id="988801.SAMN05216522_109111"/>
<sequence length="211" mass="22792">MINIVEWPLMAPALLVYSLGTLTPGPANLSIANLAMSQGRQAGFILAAGVITGSLCWGLMTALGVSPLLLSEPRFLIALKLLGAAYLFWLAYKTLKSLATPARPTTTPLSIDRKDYRYYWQGVSLHLTNPKAILTWLTVTSIGLSPHSPPLATLLLVALCALIGITIFSLYAFCFSTPAAQQILVRYHRAMTIFCAVFYSLVATGFLLSIG</sequence>
<feature type="transmembrane region" description="Helical" evidence="7">
    <location>
        <begin position="42"/>
        <end position="63"/>
    </location>
</feature>
<keyword evidence="4" id="KW-0029">Amino-acid transport</keyword>
<dbReference type="EMBL" id="FOGC01000009">
    <property type="protein sequence ID" value="SEQ97927.1"/>
    <property type="molecule type" value="Genomic_DNA"/>
</dbReference>
<feature type="transmembrane region" description="Helical" evidence="7">
    <location>
        <begin position="151"/>
        <end position="175"/>
    </location>
</feature>
<keyword evidence="3 7" id="KW-0812">Transmembrane</keyword>
<dbReference type="PANTHER" id="PTHR30086:SF20">
    <property type="entry name" value="ARGININE EXPORTER PROTEIN ARGO-RELATED"/>
    <property type="match status" value="1"/>
</dbReference>
<dbReference type="AlphaFoldDB" id="A0A1H9KG80"/>
<keyword evidence="5 7" id="KW-1133">Transmembrane helix</keyword>
<evidence type="ECO:0000256" key="1">
    <source>
        <dbReference type="ARBA" id="ARBA00004651"/>
    </source>
</evidence>
<evidence type="ECO:0000256" key="3">
    <source>
        <dbReference type="ARBA" id="ARBA00022692"/>
    </source>
</evidence>
<comment type="subcellular location">
    <subcellularLocation>
        <location evidence="1">Cell membrane</location>
        <topology evidence="1">Multi-pass membrane protein</topology>
    </subcellularLocation>
</comment>
<evidence type="ECO:0000256" key="7">
    <source>
        <dbReference type="SAM" id="Phobius"/>
    </source>
</evidence>
<dbReference type="InterPro" id="IPR001123">
    <property type="entry name" value="LeuE-type"/>
</dbReference>
<keyword evidence="6 7" id="KW-0472">Membrane</keyword>
<evidence type="ECO:0000256" key="6">
    <source>
        <dbReference type="ARBA" id="ARBA00023136"/>
    </source>
</evidence>
<dbReference type="GO" id="GO:0005886">
    <property type="term" value="C:plasma membrane"/>
    <property type="evidence" value="ECO:0007669"/>
    <property type="project" value="UniProtKB-SubCell"/>
</dbReference>
<evidence type="ECO:0000256" key="5">
    <source>
        <dbReference type="ARBA" id="ARBA00022989"/>
    </source>
</evidence>
<evidence type="ECO:0000313" key="9">
    <source>
        <dbReference type="Proteomes" id="UP000242515"/>
    </source>
</evidence>
<accession>A0A1H9KG80</accession>
<dbReference type="Proteomes" id="UP000242515">
    <property type="component" value="Unassembled WGS sequence"/>
</dbReference>
<organism evidence="8 9">
    <name type="scientific">Rosenbergiella nectarea</name>
    <dbReference type="NCBI Taxonomy" id="988801"/>
    <lineage>
        <taxon>Bacteria</taxon>
        <taxon>Pseudomonadati</taxon>
        <taxon>Pseudomonadota</taxon>
        <taxon>Gammaproteobacteria</taxon>
        <taxon>Enterobacterales</taxon>
        <taxon>Erwiniaceae</taxon>
        <taxon>Rosenbergiella</taxon>
    </lineage>
</organism>